<evidence type="ECO:0000256" key="4">
    <source>
        <dbReference type="ARBA" id="ARBA00022777"/>
    </source>
</evidence>
<dbReference type="Gene3D" id="3.40.50.10330">
    <property type="entry name" value="Probable inorganic polyphosphate/atp-NAD kinase, domain 1"/>
    <property type="match status" value="1"/>
</dbReference>
<dbReference type="Pfam" id="PF00781">
    <property type="entry name" value="DAGK_cat"/>
    <property type="match status" value="1"/>
</dbReference>
<keyword evidence="5 6" id="KW-0067">ATP-binding</keyword>
<keyword evidence="4 6" id="KW-0418">Kinase</keyword>
<keyword evidence="2 6" id="KW-0808">Transferase</keyword>
<comment type="catalytic activity">
    <reaction evidence="6">
        <text>a 1,2-diacyl-sn-glycerol + ATP = a 1,2-diacyl-sn-glycero-3-phosphate + ADP + H(+)</text>
        <dbReference type="Rhea" id="RHEA:10272"/>
        <dbReference type="ChEBI" id="CHEBI:15378"/>
        <dbReference type="ChEBI" id="CHEBI:17815"/>
        <dbReference type="ChEBI" id="CHEBI:30616"/>
        <dbReference type="ChEBI" id="CHEBI:58608"/>
        <dbReference type="ChEBI" id="CHEBI:456216"/>
        <dbReference type="EC" id="2.7.1.107"/>
    </reaction>
</comment>
<dbReference type="Proteomes" id="UP000663891">
    <property type="component" value="Unassembled WGS sequence"/>
</dbReference>
<dbReference type="Pfam" id="PF00609">
    <property type="entry name" value="DAGK_acc"/>
    <property type="match status" value="1"/>
</dbReference>
<comment type="caution">
    <text evidence="10">The sequence shown here is derived from an EMBL/GenBank/DDBJ whole genome shotgun (WGS) entry which is preliminary data.</text>
</comment>
<evidence type="ECO:0000259" key="8">
    <source>
        <dbReference type="PROSITE" id="PS50146"/>
    </source>
</evidence>
<proteinExistence type="inferred from homology"/>
<evidence type="ECO:0000313" key="10">
    <source>
        <dbReference type="EMBL" id="CAF3815831.1"/>
    </source>
</evidence>
<dbReference type="SMART" id="SM00045">
    <property type="entry name" value="DAGKa"/>
    <property type="match status" value="1"/>
</dbReference>
<dbReference type="GO" id="GO:0007200">
    <property type="term" value="P:phospholipase C-activating G protein-coupled receptor signaling pathway"/>
    <property type="evidence" value="ECO:0007669"/>
    <property type="project" value="InterPro"/>
</dbReference>
<gene>
    <name evidence="10" type="ORF">OKA104_LOCUS19355</name>
    <name evidence="9" type="ORF">VCS650_LOCUS23121</name>
</gene>
<evidence type="ECO:0000313" key="11">
    <source>
        <dbReference type="Proteomes" id="UP000663881"/>
    </source>
</evidence>
<accession>A0A819CC01</accession>
<evidence type="ECO:0000256" key="7">
    <source>
        <dbReference type="SAM" id="MobiDB-lite"/>
    </source>
</evidence>
<protein>
    <recommendedName>
        <fullName evidence="6">Diacylglycerol kinase</fullName>
        <shortName evidence="6">DAG kinase</shortName>
        <ecNumber evidence="6">2.7.1.107</ecNumber>
    </recommendedName>
</protein>
<dbReference type="PANTHER" id="PTHR11255">
    <property type="entry name" value="DIACYLGLYCEROL KINASE"/>
    <property type="match status" value="1"/>
</dbReference>
<feature type="region of interest" description="Disordered" evidence="7">
    <location>
        <begin position="1"/>
        <end position="46"/>
    </location>
</feature>
<comment type="similarity">
    <text evidence="1 6">Belongs to the eukaryotic diacylglycerol kinase family.</text>
</comment>
<feature type="region of interest" description="Disordered" evidence="7">
    <location>
        <begin position="509"/>
        <end position="532"/>
    </location>
</feature>
<dbReference type="SUPFAM" id="SSF111331">
    <property type="entry name" value="NAD kinase/diacylglycerol kinase-like"/>
    <property type="match status" value="1"/>
</dbReference>
<organism evidence="10 11">
    <name type="scientific">Adineta steineri</name>
    <dbReference type="NCBI Taxonomy" id="433720"/>
    <lineage>
        <taxon>Eukaryota</taxon>
        <taxon>Metazoa</taxon>
        <taxon>Spiralia</taxon>
        <taxon>Gnathifera</taxon>
        <taxon>Rotifera</taxon>
        <taxon>Eurotatoria</taxon>
        <taxon>Bdelloidea</taxon>
        <taxon>Adinetida</taxon>
        <taxon>Adinetidae</taxon>
        <taxon>Adineta</taxon>
    </lineage>
</organism>
<dbReference type="EC" id="2.7.1.107" evidence="6"/>
<dbReference type="InterPro" id="IPR017438">
    <property type="entry name" value="ATP-NAD_kinase_N"/>
</dbReference>
<evidence type="ECO:0000313" key="9">
    <source>
        <dbReference type="EMBL" id="CAF1156719.1"/>
    </source>
</evidence>
<evidence type="ECO:0000256" key="1">
    <source>
        <dbReference type="ARBA" id="ARBA00009280"/>
    </source>
</evidence>
<dbReference type="InterPro" id="IPR000756">
    <property type="entry name" value="Diacylglycerol_kin_accessory"/>
</dbReference>
<dbReference type="InterPro" id="IPR016064">
    <property type="entry name" value="NAD/diacylglycerol_kinase_sf"/>
</dbReference>
<evidence type="ECO:0000256" key="6">
    <source>
        <dbReference type="RuleBase" id="RU361128"/>
    </source>
</evidence>
<dbReference type="PROSITE" id="PS50146">
    <property type="entry name" value="DAGK"/>
    <property type="match status" value="1"/>
</dbReference>
<name>A0A819CC01_9BILA</name>
<dbReference type="InterPro" id="IPR001206">
    <property type="entry name" value="Diacylglycerol_kinase_cat_dom"/>
</dbReference>
<evidence type="ECO:0000256" key="5">
    <source>
        <dbReference type="ARBA" id="ARBA00022840"/>
    </source>
</evidence>
<dbReference type="OrthoDB" id="242257at2759"/>
<sequence length="779" mass="87552">MDTSSPTFVEESPASISPPLPFDISTLSTNDNDKPKLHSISDDNNDTSTITHLSTSIDQNSQELVNHLSEHDSHQLLDKSTDDHDNKQLKQDVQSIMSQQLVEADQINISQSILSSSLPTSAESSDNISITYGVDWSDRACPTSHCWFPLTANDSSIAHLCVYMSCTNSNLMNRSTLVRCETCALVVHSHHLNELQTAKTHFLPHCRPSFVDNTMLKNFPPTNEHNSSLYDQHFWSHVPVLPKPCSHCQQISMKKTLSRSISDLSSTKSSLDITGQFKSMMSYIPRNFRSTTSESSNGMVCLWCTQVYHRSCWARVAVNNDKLCCDYGAFRDIIVRPHWLSRSTESSAGFRAQLPPHLTNDSSESKSFPYTPVIIFINKRSGGQVGEKIYRELLQKLNPRQVFLLENNDTITHALEIYSSLPNTRICVFGGDGTVGWVLSCLADAYPSSDNPPVGICPLGTGNDLSRVLGWGGQYDPKHLCHTLVQIPHAQPTVLDRWEVKLEEFNASTTTISEQKQSESESNIRERSQSLSKQLPTFVRETNRDFYHNYHQLPNTRFINYMSFGLDAAVTLAFHHERIHNPSKFSSPWKNKFMYVNESFKHFEDFTRANSWNLSPYIHLTCNGHDLTDLIRGSHTLIVLNIPGYAAGTDPWGRSTFASTVSSVESPTDLHETYLMVTSNDNDTNETVNSSMTSVSCDFFERQNFGDKKIEVVALSTTHMASLHIGYRGNRVAQCDCLRIELCCPMTAQMDGEPFYFPTPTAINITHAGQVFVLNNENN</sequence>
<dbReference type="AlphaFoldDB" id="A0A819CC01"/>
<keyword evidence="3 6" id="KW-0547">Nucleotide-binding</keyword>
<dbReference type="InterPro" id="IPR037607">
    <property type="entry name" value="DGK"/>
</dbReference>
<evidence type="ECO:0000256" key="2">
    <source>
        <dbReference type="ARBA" id="ARBA00022679"/>
    </source>
</evidence>
<dbReference type="GO" id="GO:0005524">
    <property type="term" value="F:ATP binding"/>
    <property type="evidence" value="ECO:0007669"/>
    <property type="project" value="UniProtKB-KW"/>
</dbReference>
<dbReference type="GO" id="GO:0004143">
    <property type="term" value="F:ATP-dependent diacylglycerol kinase activity"/>
    <property type="evidence" value="ECO:0007669"/>
    <property type="project" value="UniProtKB-EC"/>
</dbReference>
<feature type="domain" description="DAGKc" evidence="8">
    <location>
        <begin position="368"/>
        <end position="504"/>
    </location>
</feature>
<dbReference type="Proteomes" id="UP000663881">
    <property type="component" value="Unassembled WGS sequence"/>
</dbReference>
<feature type="compositionally biased region" description="Basic and acidic residues" evidence="7">
    <location>
        <begin position="516"/>
        <end position="528"/>
    </location>
</feature>
<feature type="compositionally biased region" description="Basic and acidic residues" evidence="7">
    <location>
        <begin position="31"/>
        <end position="41"/>
    </location>
</feature>
<dbReference type="EMBL" id="CAJOAY010001242">
    <property type="protein sequence ID" value="CAF3815831.1"/>
    <property type="molecule type" value="Genomic_DNA"/>
</dbReference>
<evidence type="ECO:0000256" key="3">
    <source>
        <dbReference type="ARBA" id="ARBA00022741"/>
    </source>
</evidence>
<reference evidence="10" key="1">
    <citation type="submission" date="2021-02" db="EMBL/GenBank/DDBJ databases">
        <authorList>
            <person name="Nowell W R."/>
        </authorList>
    </citation>
    <scope>NUCLEOTIDE SEQUENCE</scope>
</reference>
<dbReference type="EMBL" id="CAJNON010000268">
    <property type="protein sequence ID" value="CAF1156719.1"/>
    <property type="molecule type" value="Genomic_DNA"/>
</dbReference>
<dbReference type="SMART" id="SM00046">
    <property type="entry name" value="DAGKc"/>
    <property type="match status" value="1"/>
</dbReference>
<dbReference type="GO" id="GO:0016020">
    <property type="term" value="C:membrane"/>
    <property type="evidence" value="ECO:0007669"/>
    <property type="project" value="TreeGrafter"/>
</dbReference>